<feature type="non-terminal residue" evidence="2">
    <location>
        <position position="173"/>
    </location>
</feature>
<organism evidence="2">
    <name type="scientific">Eiseniibacteriota bacterium</name>
    <dbReference type="NCBI Taxonomy" id="2212470"/>
    <lineage>
        <taxon>Bacteria</taxon>
        <taxon>Candidatus Eiseniibacteriota</taxon>
    </lineage>
</organism>
<dbReference type="SUPFAM" id="SSF103190">
    <property type="entry name" value="Sensory domain-like"/>
    <property type="match status" value="1"/>
</dbReference>
<keyword evidence="1" id="KW-0472">Membrane</keyword>
<protein>
    <submittedName>
        <fullName evidence="2">PAS domain-containing sensor histidine kinase</fullName>
    </submittedName>
</protein>
<dbReference type="InterPro" id="IPR029151">
    <property type="entry name" value="Sensor-like_sf"/>
</dbReference>
<accession>A0A7V2AVL0</accession>
<evidence type="ECO:0000313" key="2">
    <source>
        <dbReference type="EMBL" id="HER44009.1"/>
    </source>
</evidence>
<sequence>MRRRGFIWYLYLYYILVILVTAAAVSWYASRAVGRFYVRNTKSDLEATARLVEVIVSPHAAAGDSIDAGRFCGRLEALPDMRVTVVASDGRVLCDTSEQPDRMENHGDRPEIIQALAGLTGESVRYSDTIRQRFMYVAVPLRAGNRIVGAIRVSVPLAFVDESLRSIRARIFG</sequence>
<evidence type="ECO:0000256" key="1">
    <source>
        <dbReference type="SAM" id="Phobius"/>
    </source>
</evidence>
<proteinExistence type="predicted"/>
<dbReference type="Gene3D" id="3.30.450.20">
    <property type="entry name" value="PAS domain"/>
    <property type="match status" value="1"/>
</dbReference>
<keyword evidence="2" id="KW-0418">Kinase</keyword>
<name>A0A7V2AVL0_UNCEI</name>
<dbReference type="EMBL" id="DSEC01000427">
    <property type="protein sequence ID" value="HER44009.1"/>
    <property type="molecule type" value="Genomic_DNA"/>
</dbReference>
<dbReference type="Proteomes" id="UP000886069">
    <property type="component" value="Unassembled WGS sequence"/>
</dbReference>
<reference evidence="2" key="1">
    <citation type="journal article" date="2020" name="mSystems">
        <title>Genome- and Community-Level Interaction Insights into Carbon Utilization and Element Cycling Functions of Hydrothermarchaeota in Hydrothermal Sediment.</title>
        <authorList>
            <person name="Zhou Z."/>
            <person name="Liu Y."/>
            <person name="Xu W."/>
            <person name="Pan J."/>
            <person name="Luo Z.H."/>
            <person name="Li M."/>
        </authorList>
    </citation>
    <scope>NUCLEOTIDE SEQUENCE [LARGE SCALE GENOMIC DNA]</scope>
    <source>
        <strain evidence="2">SpSt-1233</strain>
    </source>
</reference>
<dbReference type="AlphaFoldDB" id="A0A7V2AVL0"/>
<keyword evidence="1" id="KW-0812">Transmembrane</keyword>
<keyword evidence="1" id="KW-1133">Transmembrane helix</keyword>
<dbReference type="GO" id="GO:0016301">
    <property type="term" value="F:kinase activity"/>
    <property type="evidence" value="ECO:0007669"/>
    <property type="project" value="UniProtKB-KW"/>
</dbReference>
<comment type="caution">
    <text evidence="2">The sequence shown here is derived from an EMBL/GenBank/DDBJ whole genome shotgun (WGS) entry which is preliminary data.</text>
</comment>
<feature type="transmembrane region" description="Helical" evidence="1">
    <location>
        <begin position="6"/>
        <end position="29"/>
    </location>
</feature>
<gene>
    <name evidence="2" type="ORF">ENO08_06075</name>
</gene>
<keyword evidence="2" id="KW-0808">Transferase</keyword>